<reference evidence="2 3" key="1">
    <citation type="journal article" date="2007" name="Nature">
        <title>Evolution of genes and genomes on the Drosophila phylogeny.</title>
        <authorList>
            <consortium name="Drosophila 12 Genomes Consortium"/>
            <person name="Clark A.G."/>
            <person name="Eisen M.B."/>
            <person name="Smith D.R."/>
            <person name="Bergman C.M."/>
            <person name="Oliver B."/>
            <person name="Markow T.A."/>
            <person name="Kaufman T.C."/>
            <person name="Kellis M."/>
            <person name="Gelbart W."/>
            <person name="Iyer V.N."/>
            <person name="Pollard D.A."/>
            <person name="Sackton T.B."/>
            <person name="Larracuente A.M."/>
            <person name="Singh N.D."/>
            <person name="Abad J.P."/>
            <person name="Abt D.N."/>
            <person name="Adryan B."/>
            <person name="Aguade M."/>
            <person name="Akashi H."/>
            <person name="Anderson W.W."/>
            <person name="Aquadro C.F."/>
            <person name="Ardell D.H."/>
            <person name="Arguello R."/>
            <person name="Artieri C.G."/>
            <person name="Barbash D.A."/>
            <person name="Barker D."/>
            <person name="Barsanti P."/>
            <person name="Batterham P."/>
            <person name="Batzoglou S."/>
            <person name="Begun D."/>
            <person name="Bhutkar A."/>
            <person name="Blanco E."/>
            <person name="Bosak S.A."/>
            <person name="Bradley R.K."/>
            <person name="Brand A.D."/>
            <person name="Brent M.R."/>
            <person name="Brooks A.N."/>
            <person name="Brown R.H."/>
            <person name="Butlin R.K."/>
            <person name="Caggese C."/>
            <person name="Calvi B.R."/>
            <person name="Bernardo de Carvalho A."/>
            <person name="Caspi A."/>
            <person name="Castrezana S."/>
            <person name="Celniker S.E."/>
            <person name="Chang J.L."/>
            <person name="Chapple C."/>
            <person name="Chatterji S."/>
            <person name="Chinwalla A."/>
            <person name="Civetta A."/>
            <person name="Clifton S.W."/>
            <person name="Comeron J.M."/>
            <person name="Costello J.C."/>
            <person name="Coyne J.A."/>
            <person name="Daub J."/>
            <person name="David R.G."/>
            <person name="Delcher A.L."/>
            <person name="Delehaunty K."/>
            <person name="Do C.B."/>
            <person name="Ebling H."/>
            <person name="Edwards K."/>
            <person name="Eickbush T."/>
            <person name="Evans J.D."/>
            <person name="Filipski A."/>
            <person name="Findeiss S."/>
            <person name="Freyhult E."/>
            <person name="Fulton L."/>
            <person name="Fulton R."/>
            <person name="Garcia A.C."/>
            <person name="Gardiner A."/>
            <person name="Garfield D.A."/>
            <person name="Garvin B.E."/>
            <person name="Gibson G."/>
            <person name="Gilbert D."/>
            <person name="Gnerre S."/>
            <person name="Godfrey J."/>
            <person name="Good R."/>
            <person name="Gotea V."/>
            <person name="Gravely B."/>
            <person name="Greenberg A.J."/>
            <person name="Griffiths-Jones S."/>
            <person name="Gross S."/>
            <person name="Guigo R."/>
            <person name="Gustafson E.A."/>
            <person name="Haerty W."/>
            <person name="Hahn M.W."/>
            <person name="Halligan D.L."/>
            <person name="Halpern A.L."/>
            <person name="Halter G.M."/>
            <person name="Han M.V."/>
            <person name="Heger A."/>
            <person name="Hillier L."/>
            <person name="Hinrichs A.S."/>
            <person name="Holmes I."/>
            <person name="Hoskins R.A."/>
            <person name="Hubisz M.J."/>
            <person name="Hultmark D."/>
            <person name="Huntley M.A."/>
            <person name="Jaffe D.B."/>
            <person name="Jagadeeshan S."/>
            <person name="Jeck W.R."/>
            <person name="Johnson J."/>
            <person name="Jones C.D."/>
            <person name="Jordan W.C."/>
            <person name="Karpen G.H."/>
            <person name="Kataoka E."/>
            <person name="Keightley P.D."/>
            <person name="Kheradpour P."/>
            <person name="Kirkness E.F."/>
            <person name="Koerich L.B."/>
            <person name="Kristiansen K."/>
            <person name="Kudrna D."/>
            <person name="Kulathinal R.J."/>
            <person name="Kumar S."/>
            <person name="Kwok R."/>
            <person name="Lander E."/>
            <person name="Langley C.H."/>
            <person name="Lapoint R."/>
            <person name="Lazzaro B.P."/>
            <person name="Lee S.J."/>
            <person name="Levesque L."/>
            <person name="Li R."/>
            <person name="Lin C.F."/>
            <person name="Lin M.F."/>
            <person name="Lindblad-Toh K."/>
            <person name="Llopart A."/>
            <person name="Long M."/>
            <person name="Low L."/>
            <person name="Lozovsky E."/>
            <person name="Lu J."/>
            <person name="Luo M."/>
            <person name="Machado C.A."/>
            <person name="Makalowski W."/>
            <person name="Marzo M."/>
            <person name="Matsuda M."/>
            <person name="Matzkin L."/>
            <person name="McAllister B."/>
            <person name="McBride C.S."/>
            <person name="McKernan B."/>
            <person name="McKernan K."/>
            <person name="Mendez-Lago M."/>
            <person name="Minx P."/>
            <person name="Mollenhauer M.U."/>
            <person name="Montooth K."/>
            <person name="Mount S.M."/>
            <person name="Mu X."/>
            <person name="Myers E."/>
            <person name="Negre B."/>
            <person name="Newfeld S."/>
            <person name="Nielsen R."/>
            <person name="Noor M.A."/>
            <person name="O'Grady P."/>
            <person name="Pachter L."/>
            <person name="Papaceit M."/>
            <person name="Parisi M.J."/>
            <person name="Parisi M."/>
            <person name="Parts L."/>
            <person name="Pedersen J.S."/>
            <person name="Pesole G."/>
            <person name="Phillippy A.M."/>
            <person name="Ponting C.P."/>
            <person name="Pop M."/>
            <person name="Porcelli D."/>
            <person name="Powell J.R."/>
            <person name="Prohaska S."/>
            <person name="Pruitt K."/>
            <person name="Puig M."/>
            <person name="Quesneville H."/>
            <person name="Ram K.R."/>
            <person name="Rand D."/>
            <person name="Rasmussen M.D."/>
            <person name="Reed L.K."/>
            <person name="Reenan R."/>
            <person name="Reily A."/>
            <person name="Remington K.A."/>
            <person name="Rieger T.T."/>
            <person name="Ritchie M.G."/>
            <person name="Robin C."/>
            <person name="Rogers Y.H."/>
            <person name="Rohde C."/>
            <person name="Rozas J."/>
            <person name="Rubenfield M.J."/>
            <person name="Ruiz A."/>
            <person name="Russo S."/>
            <person name="Salzberg S.L."/>
            <person name="Sanchez-Gracia A."/>
            <person name="Saranga D.J."/>
            <person name="Sato H."/>
            <person name="Schaeffer S.W."/>
            <person name="Schatz M.C."/>
            <person name="Schlenke T."/>
            <person name="Schwartz R."/>
            <person name="Segarra C."/>
            <person name="Singh R.S."/>
            <person name="Sirot L."/>
            <person name="Sirota M."/>
            <person name="Sisneros N.B."/>
            <person name="Smith C.D."/>
            <person name="Smith T.F."/>
            <person name="Spieth J."/>
            <person name="Stage D.E."/>
            <person name="Stark A."/>
            <person name="Stephan W."/>
            <person name="Strausberg R.L."/>
            <person name="Strempel S."/>
            <person name="Sturgill D."/>
            <person name="Sutton G."/>
            <person name="Sutton G.G."/>
            <person name="Tao W."/>
            <person name="Teichmann S."/>
            <person name="Tobari Y.N."/>
            <person name="Tomimura Y."/>
            <person name="Tsolas J.M."/>
            <person name="Valente V.L."/>
            <person name="Venter E."/>
            <person name="Venter J.C."/>
            <person name="Vicario S."/>
            <person name="Vieira F.G."/>
            <person name="Vilella A.J."/>
            <person name="Villasante A."/>
            <person name="Walenz B."/>
            <person name="Wang J."/>
            <person name="Wasserman M."/>
            <person name="Watts T."/>
            <person name="Wilson D."/>
            <person name="Wilson R.K."/>
            <person name="Wing R.A."/>
            <person name="Wolfner M.F."/>
            <person name="Wong A."/>
            <person name="Wong G.K."/>
            <person name="Wu C.I."/>
            <person name="Wu G."/>
            <person name="Yamamoto D."/>
            <person name="Yang H.P."/>
            <person name="Yang S.P."/>
            <person name="Yorke J.A."/>
            <person name="Yoshida K."/>
            <person name="Zdobnov E."/>
            <person name="Zhang P."/>
            <person name="Zhang Y."/>
            <person name="Zimin A.V."/>
            <person name="Baldwin J."/>
            <person name="Abdouelleil A."/>
            <person name="Abdulkadir J."/>
            <person name="Abebe A."/>
            <person name="Abera B."/>
            <person name="Abreu J."/>
            <person name="Acer S.C."/>
            <person name="Aftuck L."/>
            <person name="Alexander A."/>
            <person name="An P."/>
            <person name="Anderson E."/>
            <person name="Anderson S."/>
            <person name="Arachi H."/>
            <person name="Azer M."/>
            <person name="Bachantsang P."/>
            <person name="Barry A."/>
            <person name="Bayul T."/>
            <person name="Berlin A."/>
            <person name="Bessette D."/>
            <person name="Bloom T."/>
            <person name="Blye J."/>
            <person name="Boguslavskiy L."/>
            <person name="Bonnet C."/>
            <person name="Boukhgalter B."/>
            <person name="Bourzgui I."/>
            <person name="Brown A."/>
            <person name="Cahill P."/>
            <person name="Channer S."/>
            <person name="Cheshatsang Y."/>
            <person name="Chuda L."/>
            <person name="Citroen M."/>
            <person name="Collymore A."/>
            <person name="Cooke P."/>
            <person name="Costello M."/>
            <person name="D'Aco K."/>
            <person name="Daza R."/>
            <person name="De Haan G."/>
            <person name="DeGray S."/>
            <person name="DeMaso C."/>
            <person name="Dhargay N."/>
            <person name="Dooley K."/>
            <person name="Dooley E."/>
            <person name="Doricent M."/>
            <person name="Dorje P."/>
            <person name="Dorjee K."/>
            <person name="Dupes A."/>
            <person name="Elong R."/>
            <person name="Falk J."/>
            <person name="Farina A."/>
            <person name="Faro S."/>
            <person name="Ferguson D."/>
            <person name="Fisher S."/>
            <person name="Foley C.D."/>
            <person name="Franke A."/>
            <person name="Friedrich D."/>
            <person name="Gadbois L."/>
            <person name="Gearin G."/>
            <person name="Gearin C.R."/>
            <person name="Giannoukos G."/>
            <person name="Goode T."/>
            <person name="Graham J."/>
            <person name="Grandbois E."/>
            <person name="Grewal S."/>
            <person name="Gyaltsen K."/>
            <person name="Hafez N."/>
            <person name="Hagos B."/>
            <person name="Hall J."/>
            <person name="Henson C."/>
            <person name="Hollinger A."/>
            <person name="Honan T."/>
            <person name="Huard M.D."/>
            <person name="Hughes L."/>
            <person name="Hurhula B."/>
            <person name="Husby M.E."/>
            <person name="Kamat A."/>
            <person name="Kanga B."/>
            <person name="Kashin S."/>
            <person name="Khazanovich D."/>
            <person name="Kisner P."/>
            <person name="Lance K."/>
            <person name="Lara M."/>
            <person name="Lee W."/>
            <person name="Lennon N."/>
            <person name="Letendre F."/>
            <person name="LeVine R."/>
            <person name="Lipovsky A."/>
            <person name="Liu X."/>
            <person name="Liu J."/>
            <person name="Liu S."/>
            <person name="Lokyitsang T."/>
            <person name="Lokyitsang Y."/>
            <person name="Lubonja R."/>
            <person name="Lui A."/>
            <person name="MacDonald P."/>
            <person name="Magnisalis V."/>
            <person name="Maru K."/>
            <person name="Matthews C."/>
            <person name="McCusker W."/>
            <person name="McDonough S."/>
            <person name="Mehta T."/>
            <person name="Meldrim J."/>
            <person name="Meneus L."/>
            <person name="Mihai O."/>
            <person name="Mihalev A."/>
            <person name="Mihova T."/>
            <person name="Mittelman R."/>
            <person name="Mlenga V."/>
            <person name="Montmayeur A."/>
            <person name="Mulrain L."/>
            <person name="Navidi A."/>
            <person name="Naylor J."/>
            <person name="Negash T."/>
            <person name="Nguyen T."/>
            <person name="Nguyen N."/>
            <person name="Nicol R."/>
            <person name="Norbu C."/>
            <person name="Norbu N."/>
            <person name="Novod N."/>
            <person name="O'Neill B."/>
            <person name="Osman S."/>
            <person name="Markiewicz E."/>
            <person name="Oyono O.L."/>
            <person name="Patti C."/>
            <person name="Phunkhang P."/>
            <person name="Pierre F."/>
            <person name="Priest M."/>
            <person name="Raghuraman S."/>
            <person name="Rege F."/>
            <person name="Reyes R."/>
            <person name="Rise C."/>
            <person name="Rogov P."/>
            <person name="Ross K."/>
            <person name="Ryan E."/>
            <person name="Settipalli S."/>
            <person name="Shea T."/>
            <person name="Sherpa N."/>
            <person name="Shi L."/>
            <person name="Shih D."/>
            <person name="Sparrow T."/>
            <person name="Spaulding J."/>
            <person name="Stalker J."/>
            <person name="Stange-Thomann N."/>
            <person name="Stavropoulos S."/>
            <person name="Stone C."/>
            <person name="Strader C."/>
            <person name="Tesfaye S."/>
            <person name="Thomson T."/>
            <person name="Thoulutsang Y."/>
            <person name="Thoulutsang D."/>
            <person name="Topham K."/>
            <person name="Topping I."/>
            <person name="Tsamla T."/>
            <person name="Vassiliev H."/>
            <person name="Vo A."/>
            <person name="Wangchuk T."/>
            <person name="Wangdi T."/>
            <person name="Weiand M."/>
            <person name="Wilkinson J."/>
            <person name="Wilson A."/>
            <person name="Yadav S."/>
            <person name="Young G."/>
            <person name="Yu Q."/>
            <person name="Zembek L."/>
            <person name="Zhong D."/>
            <person name="Zimmer A."/>
            <person name="Zwirko Z."/>
            <person name="Jaffe D.B."/>
            <person name="Alvarez P."/>
            <person name="Brockman W."/>
            <person name="Butler J."/>
            <person name="Chin C."/>
            <person name="Gnerre S."/>
            <person name="Grabherr M."/>
            <person name="Kleber M."/>
            <person name="Mauceli E."/>
            <person name="MacCallum I."/>
        </authorList>
    </citation>
    <scope>NUCLEOTIDE SEQUENCE [LARGE SCALE GENOMIC DNA]</scope>
    <source>
        <strain evidence="3">Rob3c / Tucson 14021-0248.25</strain>
    </source>
</reference>
<dbReference type="EMBL" id="CH480865">
    <property type="protein sequence ID" value="EDW53684.1"/>
    <property type="molecule type" value="Genomic_DNA"/>
</dbReference>
<name>B4IL67_DROSE</name>
<dbReference type="HOGENOM" id="CLU_2280332_0_0_1"/>
<evidence type="ECO:0000313" key="3">
    <source>
        <dbReference type="Proteomes" id="UP000001292"/>
    </source>
</evidence>
<dbReference type="AlphaFoldDB" id="B4IL67"/>
<sequence length="102" mass="11854">MPLQLSSQDGIWPARSRRLHQHHQLAYHHQKQQQQQKQKQNGVQQGRSPTFMPVMLLLLMATLLTRPLSAFSNQNKDKSILPRSLAWYPSELSRSHLKYANA</sequence>
<organism evidence="3">
    <name type="scientific">Drosophila sechellia</name>
    <name type="common">Fruit fly</name>
    <dbReference type="NCBI Taxonomy" id="7238"/>
    <lineage>
        <taxon>Eukaryota</taxon>
        <taxon>Metazoa</taxon>
        <taxon>Ecdysozoa</taxon>
        <taxon>Arthropoda</taxon>
        <taxon>Hexapoda</taxon>
        <taxon>Insecta</taxon>
        <taxon>Pterygota</taxon>
        <taxon>Neoptera</taxon>
        <taxon>Endopterygota</taxon>
        <taxon>Diptera</taxon>
        <taxon>Brachycera</taxon>
        <taxon>Muscomorpha</taxon>
        <taxon>Ephydroidea</taxon>
        <taxon>Drosophilidae</taxon>
        <taxon>Drosophila</taxon>
        <taxon>Sophophora</taxon>
    </lineage>
</organism>
<proteinExistence type="predicted"/>
<dbReference type="Proteomes" id="UP000001292">
    <property type="component" value="Unassembled WGS sequence"/>
</dbReference>
<evidence type="ECO:0000313" key="2">
    <source>
        <dbReference type="EMBL" id="EDW53684.1"/>
    </source>
</evidence>
<feature type="compositionally biased region" description="Basic residues" evidence="1">
    <location>
        <begin position="21"/>
        <end position="31"/>
    </location>
</feature>
<gene>
    <name evidence="2" type="primary">Dsec\GM11992</name>
    <name evidence="2" type="ORF">Dsec_GM11992</name>
</gene>
<accession>B4IL67</accession>
<evidence type="ECO:0000256" key="1">
    <source>
        <dbReference type="SAM" id="MobiDB-lite"/>
    </source>
</evidence>
<dbReference type="OMA" id="WILQYNI"/>
<keyword evidence="3" id="KW-1185">Reference proteome</keyword>
<feature type="region of interest" description="Disordered" evidence="1">
    <location>
        <begin position="21"/>
        <end position="47"/>
    </location>
</feature>
<feature type="compositionally biased region" description="Low complexity" evidence="1">
    <location>
        <begin position="32"/>
        <end position="45"/>
    </location>
</feature>
<dbReference type="STRING" id="7238.B4IL67"/>
<protein>
    <submittedName>
        <fullName evidence="2">GM11992</fullName>
    </submittedName>
</protein>